<reference evidence="3" key="2">
    <citation type="journal article" date="2024" name="Plant">
        <title>Genomic evolution and insights into agronomic trait innovations of Sesamum species.</title>
        <authorList>
            <person name="Miao H."/>
            <person name="Wang L."/>
            <person name="Qu L."/>
            <person name="Liu H."/>
            <person name="Sun Y."/>
            <person name="Le M."/>
            <person name="Wang Q."/>
            <person name="Wei S."/>
            <person name="Zheng Y."/>
            <person name="Lin W."/>
            <person name="Duan Y."/>
            <person name="Cao H."/>
            <person name="Xiong S."/>
            <person name="Wang X."/>
            <person name="Wei L."/>
            <person name="Li C."/>
            <person name="Ma Q."/>
            <person name="Ju M."/>
            <person name="Zhao R."/>
            <person name="Li G."/>
            <person name="Mu C."/>
            <person name="Tian Q."/>
            <person name="Mei H."/>
            <person name="Zhang T."/>
            <person name="Gao T."/>
            <person name="Zhang H."/>
        </authorList>
    </citation>
    <scope>NUCLEOTIDE SEQUENCE</scope>
    <source>
        <strain evidence="3">K16</strain>
    </source>
</reference>
<feature type="domain" description="RNase H type-1" evidence="1">
    <location>
        <begin position="531"/>
        <end position="632"/>
    </location>
</feature>
<dbReference type="InterPro" id="IPR026960">
    <property type="entry name" value="RVT-Znf"/>
</dbReference>
<proteinExistence type="predicted"/>
<dbReference type="GO" id="GO:0003676">
    <property type="term" value="F:nucleic acid binding"/>
    <property type="evidence" value="ECO:0007669"/>
    <property type="project" value="InterPro"/>
</dbReference>
<dbReference type="Pfam" id="PF13966">
    <property type="entry name" value="zf-RVT"/>
    <property type="match status" value="1"/>
</dbReference>
<gene>
    <name evidence="3" type="ORF">Sango_1577900</name>
</gene>
<dbReference type="EMBL" id="JACGWL010000008">
    <property type="protein sequence ID" value="KAK4397413.1"/>
    <property type="molecule type" value="Genomic_DNA"/>
</dbReference>
<dbReference type="GO" id="GO:0004523">
    <property type="term" value="F:RNA-DNA hybrid ribonuclease activity"/>
    <property type="evidence" value="ECO:0007669"/>
    <property type="project" value="InterPro"/>
</dbReference>
<evidence type="ECO:0000313" key="3">
    <source>
        <dbReference type="EMBL" id="KAK4397413.1"/>
    </source>
</evidence>
<dbReference type="AlphaFoldDB" id="A0AAE2BTV6"/>
<dbReference type="PANTHER" id="PTHR33116">
    <property type="entry name" value="REVERSE TRANSCRIPTASE ZINC-BINDING DOMAIN-CONTAINING PROTEIN-RELATED-RELATED"/>
    <property type="match status" value="1"/>
</dbReference>
<reference evidence="3" key="1">
    <citation type="submission" date="2020-06" db="EMBL/GenBank/DDBJ databases">
        <authorList>
            <person name="Li T."/>
            <person name="Hu X."/>
            <person name="Zhang T."/>
            <person name="Song X."/>
            <person name="Zhang H."/>
            <person name="Dai N."/>
            <person name="Sheng W."/>
            <person name="Hou X."/>
            <person name="Wei L."/>
        </authorList>
    </citation>
    <scope>NUCLEOTIDE SEQUENCE</scope>
    <source>
        <strain evidence="3">K16</strain>
        <tissue evidence="3">Leaf</tissue>
    </source>
</reference>
<name>A0AAE2BTV6_9LAMI</name>
<sequence>MITKLCRRPITVHSKLEEAKLRAEIEGLLAQEEVFWKQRGKVHWLREGDRNTAFFHNQARVRRRTNDISRIKDGTGEWLVDAADIQRHIEAYFGDIFRSRNPSEKELEQGTSAISAWVSEQMVHEILQPYTAEEVSKALSQMAPLKSPGPDVSHYLKTKKWGKEGHMALKLDISKAYDKVEWKFLAKWEERNGRLRGVVVCRQAPEYPTFYLPTTLILYQATVDAALGILEVLDTFGRAAGQEINFAKSSVVFRSIRDRIWQRIGGWNERNLSQAGKEVLIKAVAQAIPTGRSPFFTWRSILAAQQMVRGGGFRWRISSGRSVYVWDDLWIPWPFSFRILLPRYVNAPNMRVCDLIDASTRERDFSLVHELFWKEEADTILAIPLSKFDGDDFIVWHHTACGKIRVFTWKLAQNALPLGVNLQQRMQDLEVVCPLCQHEEEDTSHAFLQCPFARQVWCISHLRWAIVSDFSSDACGWLEHLAKNFSRADFESVITICWAIWWNRNRSLKERTFMPAGEILSFAVNYLSTFQDSDGACVWWKSIRKRWLPEPEMVEAVAAREAVFLARRFGWRKIVVEGDCPNLHRKLISHQPDCSSIGAVIRDIRCLAADFDLCSFLLVCRAANKMAHCLARTSTSSGLEGPYFPLCWQVFCL</sequence>
<evidence type="ECO:0000259" key="1">
    <source>
        <dbReference type="Pfam" id="PF13456"/>
    </source>
</evidence>
<evidence type="ECO:0000259" key="2">
    <source>
        <dbReference type="Pfam" id="PF13966"/>
    </source>
</evidence>
<comment type="caution">
    <text evidence="3">The sequence shown here is derived from an EMBL/GenBank/DDBJ whole genome shotgun (WGS) entry which is preliminary data.</text>
</comment>
<keyword evidence="4" id="KW-1185">Reference proteome</keyword>
<dbReference type="Proteomes" id="UP001289374">
    <property type="component" value="Unassembled WGS sequence"/>
</dbReference>
<feature type="domain" description="Reverse transcriptase zinc-binding" evidence="2">
    <location>
        <begin position="394"/>
        <end position="457"/>
    </location>
</feature>
<dbReference type="CDD" id="cd06222">
    <property type="entry name" value="RNase_H_like"/>
    <property type="match status" value="1"/>
</dbReference>
<dbReference type="PANTHER" id="PTHR33116:SF78">
    <property type="entry name" value="OS12G0587133 PROTEIN"/>
    <property type="match status" value="1"/>
</dbReference>
<evidence type="ECO:0008006" key="5">
    <source>
        <dbReference type="Google" id="ProtNLM"/>
    </source>
</evidence>
<evidence type="ECO:0000313" key="4">
    <source>
        <dbReference type="Proteomes" id="UP001289374"/>
    </source>
</evidence>
<accession>A0AAE2BTV6</accession>
<dbReference type="InterPro" id="IPR044730">
    <property type="entry name" value="RNase_H-like_dom_plant"/>
</dbReference>
<dbReference type="Pfam" id="PF13456">
    <property type="entry name" value="RVT_3"/>
    <property type="match status" value="1"/>
</dbReference>
<dbReference type="InterPro" id="IPR002156">
    <property type="entry name" value="RNaseH_domain"/>
</dbReference>
<protein>
    <recommendedName>
        <fullName evidence="5">Reverse transcriptase zinc-binding domain-containing protein</fullName>
    </recommendedName>
</protein>
<organism evidence="3 4">
    <name type="scientific">Sesamum angolense</name>
    <dbReference type="NCBI Taxonomy" id="2727404"/>
    <lineage>
        <taxon>Eukaryota</taxon>
        <taxon>Viridiplantae</taxon>
        <taxon>Streptophyta</taxon>
        <taxon>Embryophyta</taxon>
        <taxon>Tracheophyta</taxon>
        <taxon>Spermatophyta</taxon>
        <taxon>Magnoliopsida</taxon>
        <taxon>eudicotyledons</taxon>
        <taxon>Gunneridae</taxon>
        <taxon>Pentapetalae</taxon>
        <taxon>asterids</taxon>
        <taxon>lamiids</taxon>
        <taxon>Lamiales</taxon>
        <taxon>Pedaliaceae</taxon>
        <taxon>Sesamum</taxon>
    </lineage>
</organism>